<dbReference type="RefSeq" id="WP_085855405.1">
    <property type="nucleotide sequence ID" value="NZ_FOPF01000015.1"/>
</dbReference>
<evidence type="ECO:0000313" key="1">
    <source>
        <dbReference type="EMBL" id="SLN68362.1"/>
    </source>
</evidence>
<dbReference type="AlphaFoldDB" id="A0A1Y5TNT2"/>
<dbReference type="STRING" id="315423.SAMN04488020_11554"/>
<evidence type="ECO:0000313" key="2">
    <source>
        <dbReference type="Proteomes" id="UP000193870"/>
    </source>
</evidence>
<proteinExistence type="predicted"/>
<reference evidence="1 2" key="1">
    <citation type="submission" date="2017-03" db="EMBL/GenBank/DDBJ databases">
        <authorList>
            <person name="Afonso C.L."/>
            <person name="Miller P.J."/>
            <person name="Scott M.A."/>
            <person name="Spackman E."/>
            <person name="Goraichik I."/>
            <person name="Dimitrov K.M."/>
            <person name="Suarez D.L."/>
            <person name="Swayne D.E."/>
        </authorList>
    </citation>
    <scope>NUCLEOTIDE SEQUENCE [LARGE SCALE GENOMIC DNA]</scope>
    <source>
        <strain evidence="1 2">CECT 7066</strain>
    </source>
</reference>
<protein>
    <recommendedName>
        <fullName evidence="3">DUF1127 domain-containing protein</fullName>
    </recommendedName>
</protein>
<dbReference type="EMBL" id="FWFV01000014">
    <property type="protein sequence ID" value="SLN68362.1"/>
    <property type="molecule type" value="Genomic_DNA"/>
</dbReference>
<keyword evidence="2" id="KW-1185">Reference proteome</keyword>
<evidence type="ECO:0008006" key="3">
    <source>
        <dbReference type="Google" id="ProtNLM"/>
    </source>
</evidence>
<organism evidence="1 2">
    <name type="scientific">Palleronia marisminoris</name>
    <dbReference type="NCBI Taxonomy" id="315423"/>
    <lineage>
        <taxon>Bacteria</taxon>
        <taxon>Pseudomonadati</taxon>
        <taxon>Pseudomonadota</taxon>
        <taxon>Alphaproteobacteria</taxon>
        <taxon>Rhodobacterales</taxon>
        <taxon>Roseobacteraceae</taxon>
        <taxon>Palleronia</taxon>
    </lineage>
</organism>
<dbReference type="Proteomes" id="UP000193870">
    <property type="component" value="Unassembled WGS sequence"/>
</dbReference>
<sequence length="75" mass="8329">MPTDQTAARVVAPTGARAAMWVLNPWPRRRPNPSLHGTLLAPSDHLLADIGLTRHAASSHDTRFSDPWSLIQHMR</sequence>
<accession>A0A1Y5TNT2</accession>
<name>A0A1Y5TNT2_9RHOB</name>
<gene>
    <name evidence="1" type="ORF">PAM7066_03450</name>
</gene>